<protein>
    <recommendedName>
        <fullName evidence="3">PIN domain-containing protein</fullName>
    </recommendedName>
</protein>
<name>A0A0G8ASI3_9SYNE</name>
<reference evidence="1 2" key="2">
    <citation type="submission" date="2015-05" db="EMBL/GenBank/DDBJ databases">
        <title>Lifestyle Evolution in Cyanobacterial Symbionts of Sponges.</title>
        <authorList>
            <person name="Burgsdorf I."/>
            <person name="Slaby B.M."/>
            <person name="Handley K.M."/>
            <person name="Haber M."/>
            <person name="Blom J."/>
            <person name="Marshall C.W."/>
            <person name="Gilbert J.A."/>
            <person name="Hentschel U."/>
            <person name="Steindler L."/>
        </authorList>
    </citation>
    <scope>NUCLEOTIDE SEQUENCE [LARGE SCALE GENOMIC DNA]</scope>
    <source>
        <strain evidence="1">15L</strain>
    </source>
</reference>
<dbReference type="EMBL" id="JYFQ01000164">
    <property type="protein sequence ID" value="KKZ10876.1"/>
    <property type="molecule type" value="Genomic_DNA"/>
</dbReference>
<reference evidence="1 2" key="1">
    <citation type="submission" date="2015-02" db="EMBL/GenBank/DDBJ databases">
        <authorList>
            <person name="Slaby B."/>
            <person name="Hentschel U."/>
        </authorList>
    </citation>
    <scope>NUCLEOTIDE SEQUENCE [LARGE SCALE GENOMIC DNA]</scope>
    <source>
        <strain evidence="1">15L</strain>
    </source>
</reference>
<dbReference type="AlphaFoldDB" id="A0A0G8ASI3"/>
<comment type="caution">
    <text evidence="1">The sequence shown here is derived from an EMBL/GenBank/DDBJ whole genome shotgun (WGS) entry which is preliminary data.</text>
</comment>
<evidence type="ECO:0008006" key="3">
    <source>
        <dbReference type="Google" id="ProtNLM"/>
    </source>
</evidence>
<organism evidence="1 2">
    <name type="scientific">Candidatus Synechococcus spongiarum 15L</name>
    <dbReference type="NCBI Taxonomy" id="1608419"/>
    <lineage>
        <taxon>Bacteria</taxon>
        <taxon>Bacillati</taxon>
        <taxon>Cyanobacteriota</taxon>
        <taxon>Cyanophyceae</taxon>
        <taxon>Synechococcales</taxon>
        <taxon>Synechococcaceae</taxon>
        <taxon>Synechococcus</taxon>
    </lineage>
</organism>
<evidence type="ECO:0000313" key="2">
    <source>
        <dbReference type="Proteomes" id="UP000035037"/>
    </source>
</evidence>
<accession>A0A0G8ASI3</accession>
<proteinExistence type="predicted"/>
<sequence length="181" mass="20547">MKERYVVDTNVLIAASAADPQDPKDIDATPEDSCLRLKIFHWLDEFRASPSIHLVLDDAQKINKEYRNKLNDQDFGIRVVMHKWDTCAVDNVSVTYDANGHGCLPGTLAPTIHDREDRKMVAACLAALAIHGPCVIAFASDSDWIGWERILHQHGVELEPIIEDWVRQKYDEKQENRTRGA</sequence>
<dbReference type="Proteomes" id="UP000035037">
    <property type="component" value="Unassembled WGS sequence"/>
</dbReference>
<gene>
    <name evidence="1" type="ORF">TQ37_08140</name>
</gene>
<evidence type="ECO:0000313" key="1">
    <source>
        <dbReference type="EMBL" id="KKZ10876.1"/>
    </source>
</evidence>
<dbReference type="PATRIC" id="fig|1608419.3.peg.785"/>